<dbReference type="EMBL" id="JARJCN010000069">
    <property type="protein sequence ID" value="KAJ7078026.1"/>
    <property type="molecule type" value="Genomic_DNA"/>
</dbReference>
<sequence>MSHFCTATIDTQATACSLPAVEGMSWCTRHNEERIKLYGSYKSWHAALDVAQPLCNMDDIAKCTSIKAIRQWNETVRARYGLVDRCIKARERFTERFFGNDMDFGHRTFWLTLVAQREELERLLVRLEGRGYDVFLESQNAEWLRDRQLEEPACVDCPEPPAACEPPCKPQDTSAQSVELASTIPTSQLDLDGELEWDYIRWTIACYMLPASSRFYEERKRVVEAYLCRVICTDPLLTLDALRFSDVRSYLLAPNHGLQTAQRLRQRLRHAPHPLYRAAVEDVLRPADEGEYGIILGTRLYKVCSAVKFPLHAWGHIFAFTICSDCVRSLCRDVDEVIDSLRYVLFTGNAPFESPASNLDLSYDGMCAMEVLSVCGLVLSFPFPVTKRVTVAKRLQPDKTAVWAEEKRVPLVCAELSRADPNAHTFLSALLRTSLTDPDLSIMVRKARGEPIVRSSAHFVGDSMRTAASLTELRKQPWEPSKICYERLLDEPPAHTPCPGAGPRINFDDMRLAVVDSATRCDESTLLSDLIDIFTRVYGARDLLELCHMIAHVYVVRGELEIAQLKQDPGYPVFLLNCEESNVAYKALWGTVSPWRDLRNRKLYSTVWMSAKDLS</sequence>
<organism evidence="1 2">
    <name type="scientific">Mycena belliarum</name>
    <dbReference type="NCBI Taxonomy" id="1033014"/>
    <lineage>
        <taxon>Eukaryota</taxon>
        <taxon>Fungi</taxon>
        <taxon>Dikarya</taxon>
        <taxon>Basidiomycota</taxon>
        <taxon>Agaricomycotina</taxon>
        <taxon>Agaricomycetes</taxon>
        <taxon>Agaricomycetidae</taxon>
        <taxon>Agaricales</taxon>
        <taxon>Marasmiineae</taxon>
        <taxon>Mycenaceae</taxon>
        <taxon>Mycena</taxon>
    </lineage>
</organism>
<gene>
    <name evidence="1" type="ORF">B0H15DRAFT_860983</name>
</gene>
<keyword evidence="2" id="KW-1185">Reference proteome</keyword>
<dbReference type="Proteomes" id="UP001222325">
    <property type="component" value="Unassembled WGS sequence"/>
</dbReference>
<name>A0AAD6TWQ8_9AGAR</name>
<evidence type="ECO:0000313" key="1">
    <source>
        <dbReference type="EMBL" id="KAJ7078026.1"/>
    </source>
</evidence>
<evidence type="ECO:0000313" key="2">
    <source>
        <dbReference type="Proteomes" id="UP001222325"/>
    </source>
</evidence>
<reference evidence="1" key="1">
    <citation type="submission" date="2023-03" db="EMBL/GenBank/DDBJ databases">
        <title>Massive genome expansion in bonnet fungi (Mycena s.s.) driven by repeated elements and novel gene families across ecological guilds.</title>
        <authorList>
            <consortium name="Lawrence Berkeley National Laboratory"/>
            <person name="Harder C.B."/>
            <person name="Miyauchi S."/>
            <person name="Viragh M."/>
            <person name="Kuo A."/>
            <person name="Thoen E."/>
            <person name="Andreopoulos B."/>
            <person name="Lu D."/>
            <person name="Skrede I."/>
            <person name="Drula E."/>
            <person name="Henrissat B."/>
            <person name="Morin E."/>
            <person name="Kohler A."/>
            <person name="Barry K."/>
            <person name="LaButti K."/>
            <person name="Morin E."/>
            <person name="Salamov A."/>
            <person name="Lipzen A."/>
            <person name="Mereny Z."/>
            <person name="Hegedus B."/>
            <person name="Baldrian P."/>
            <person name="Stursova M."/>
            <person name="Weitz H."/>
            <person name="Taylor A."/>
            <person name="Grigoriev I.V."/>
            <person name="Nagy L.G."/>
            <person name="Martin F."/>
            <person name="Kauserud H."/>
        </authorList>
    </citation>
    <scope>NUCLEOTIDE SEQUENCE</scope>
    <source>
        <strain evidence="1">CBHHK173m</strain>
    </source>
</reference>
<accession>A0AAD6TWQ8</accession>
<dbReference type="AlphaFoldDB" id="A0AAD6TWQ8"/>
<protein>
    <submittedName>
        <fullName evidence="1">Uncharacterized protein</fullName>
    </submittedName>
</protein>
<proteinExistence type="predicted"/>
<comment type="caution">
    <text evidence="1">The sequence shown here is derived from an EMBL/GenBank/DDBJ whole genome shotgun (WGS) entry which is preliminary data.</text>
</comment>